<evidence type="ECO:0000313" key="2">
    <source>
        <dbReference type="Proteomes" id="UP000617402"/>
    </source>
</evidence>
<sequence length="82" mass="9375">MLGQMDLLEEVRHQRIEDILAASPVFLCRFLGLSDHPLAPMLLTGMDLEAMIEDALEQMPEEKIALFLTELKEKKPVSFTYL</sequence>
<organism evidence="1 2">
    <name type="scientific">Heliobacterium chlorum</name>
    <dbReference type="NCBI Taxonomy" id="2698"/>
    <lineage>
        <taxon>Bacteria</taxon>
        <taxon>Bacillati</taxon>
        <taxon>Bacillota</taxon>
        <taxon>Clostridia</taxon>
        <taxon>Eubacteriales</taxon>
        <taxon>Heliobacteriaceae</taxon>
        <taxon>Heliobacterium</taxon>
    </lineage>
</organism>
<dbReference type="Proteomes" id="UP000617402">
    <property type="component" value="Unassembled WGS sequence"/>
</dbReference>
<dbReference type="RefSeq" id="WP_188038736.1">
    <property type="nucleotide sequence ID" value="NZ_JACVHF010000002.1"/>
</dbReference>
<comment type="caution">
    <text evidence="1">The sequence shown here is derived from an EMBL/GenBank/DDBJ whole genome shotgun (WGS) entry which is preliminary data.</text>
</comment>
<gene>
    <name evidence="1" type="ORF">H1S01_03530</name>
</gene>
<dbReference type="EMBL" id="JACVHF010000002">
    <property type="protein sequence ID" value="MBC9783584.1"/>
    <property type="molecule type" value="Genomic_DNA"/>
</dbReference>
<keyword evidence="2" id="KW-1185">Reference proteome</keyword>
<reference evidence="1 2" key="1">
    <citation type="submission" date="2020-07" db="EMBL/GenBank/DDBJ databases">
        <title>Draft whole-genome sequence of Heliobacterium chlorum DSM 3682, type strain.</title>
        <authorList>
            <person name="Kyndt J.A."/>
            <person name="Meyer T.E."/>
            <person name="Imhoff J.F."/>
        </authorList>
    </citation>
    <scope>NUCLEOTIDE SEQUENCE [LARGE SCALE GENOMIC DNA]</scope>
    <source>
        <strain evidence="1 2">DSM 3682</strain>
    </source>
</reference>
<evidence type="ECO:0000313" key="1">
    <source>
        <dbReference type="EMBL" id="MBC9783584.1"/>
    </source>
</evidence>
<accession>A0ABR7SYH4</accession>
<protein>
    <submittedName>
        <fullName evidence="1">Uncharacterized protein</fullName>
    </submittedName>
</protein>
<proteinExistence type="predicted"/>
<name>A0ABR7SYH4_HELCL</name>